<dbReference type="SUPFAM" id="SSF158997">
    <property type="entry name" value="Trm112p-like"/>
    <property type="match status" value="1"/>
</dbReference>
<evidence type="ECO:0000313" key="1">
    <source>
        <dbReference type="EMBL" id="VAX14454.1"/>
    </source>
</evidence>
<dbReference type="FunFam" id="2.20.25.10:FF:000002">
    <property type="entry name" value="UPF0434 protein YcaR"/>
    <property type="match status" value="1"/>
</dbReference>
<dbReference type="HAMAP" id="MF_01187">
    <property type="entry name" value="UPF0434"/>
    <property type="match status" value="1"/>
</dbReference>
<protein>
    <submittedName>
        <fullName evidence="1">FIG002473: Protein YcaR in KDO2-Lipid A biosynthesis cluster</fullName>
    </submittedName>
</protein>
<dbReference type="InterPro" id="IPR005651">
    <property type="entry name" value="Trm112-like"/>
</dbReference>
<sequence>MDTKLLDILACPVCKGPLIYKKENNELICKADRLAYPIRDDIPVMLEEEARQLDAEEEV</sequence>
<dbReference type="GO" id="GO:0005829">
    <property type="term" value="C:cytosol"/>
    <property type="evidence" value="ECO:0007669"/>
    <property type="project" value="TreeGrafter"/>
</dbReference>
<dbReference type="PANTHER" id="PTHR33505">
    <property type="entry name" value="ZGC:162634"/>
    <property type="match status" value="1"/>
</dbReference>
<name>A0A3B1BRH5_9ZZZZ</name>
<dbReference type="Gene3D" id="2.20.25.10">
    <property type="match status" value="1"/>
</dbReference>
<dbReference type="EMBL" id="UOFZ01000175">
    <property type="protein sequence ID" value="VAX14454.1"/>
    <property type="molecule type" value="Genomic_DNA"/>
</dbReference>
<organism evidence="1">
    <name type="scientific">hydrothermal vent metagenome</name>
    <dbReference type="NCBI Taxonomy" id="652676"/>
    <lineage>
        <taxon>unclassified sequences</taxon>
        <taxon>metagenomes</taxon>
        <taxon>ecological metagenomes</taxon>
    </lineage>
</organism>
<dbReference type="AlphaFoldDB" id="A0A3B1BRH5"/>
<gene>
    <name evidence="1" type="ORF">MNBD_GAMMA24-2293</name>
</gene>
<proteinExistence type="inferred from homology"/>
<reference evidence="1" key="1">
    <citation type="submission" date="2018-06" db="EMBL/GenBank/DDBJ databases">
        <authorList>
            <person name="Zhirakovskaya E."/>
        </authorList>
    </citation>
    <scope>NUCLEOTIDE SEQUENCE</scope>
</reference>
<dbReference type="PANTHER" id="PTHR33505:SF4">
    <property type="entry name" value="PROTEIN PREY, MITOCHONDRIAL"/>
    <property type="match status" value="1"/>
</dbReference>
<accession>A0A3B1BRH5</accession>
<dbReference type="Pfam" id="PF03966">
    <property type="entry name" value="Trm112p"/>
    <property type="match status" value="1"/>
</dbReference>